<evidence type="ECO:0000313" key="1">
    <source>
        <dbReference type="EMBL" id="TDU62474.1"/>
    </source>
</evidence>
<reference evidence="1 2" key="1">
    <citation type="submission" date="2019-03" db="EMBL/GenBank/DDBJ databases">
        <title>Genomic Encyclopedia of Archaeal and Bacterial Type Strains, Phase II (KMG-II): from individual species to whole genera.</title>
        <authorList>
            <person name="Goeker M."/>
        </authorList>
    </citation>
    <scope>NUCLEOTIDE SEQUENCE [LARGE SCALE GENOMIC DNA]</scope>
    <source>
        <strain evidence="1 2">ATCC 25309</strain>
    </source>
</reference>
<protein>
    <recommendedName>
        <fullName evidence="3">DUF4166 domain-containing protein</fullName>
    </recommendedName>
</protein>
<keyword evidence="2" id="KW-1185">Reference proteome</keyword>
<dbReference type="EMBL" id="SOCA01000021">
    <property type="protein sequence ID" value="TDU62474.1"/>
    <property type="molecule type" value="Genomic_DNA"/>
</dbReference>
<sequence>MTWAHFQQLRSAAKGRIDKRMGELAPRGGRGVMVNGRVITMEPPRRPQEPVREKPLLEVAVFAKMTVWWRQETYEVREGEFELGCVTQRESGQLLTSYFWESVLMHELRPKDRPVHSRGFELELRTVSVEPGPWPQPLTLQSGVFRRPVRLVVEEYEYDMLTGAPMDPMGRIGTVRKVHTFTIGQAGFKRKFEAEVPNQFLYLRPVEILPVG</sequence>
<gene>
    <name evidence="1" type="ORF">EI77_04697</name>
</gene>
<name>A0A4V3FDX5_9BACT</name>
<comment type="caution">
    <text evidence="1">The sequence shown here is derived from an EMBL/GenBank/DDBJ whole genome shotgun (WGS) entry which is preliminary data.</text>
</comment>
<accession>A0A4V3FDX5</accession>
<dbReference type="RefSeq" id="WP_133797634.1">
    <property type="nucleotide sequence ID" value="NZ_SOCA01000021.1"/>
</dbReference>
<evidence type="ECO:0008006" key="3">
    <source>
        <dbReference type="Google" id="ProtNLM"/>
    </source>
</evidence>
<organism evidence="1 2">
    <name type="scientific">Prosthecobacter fusiformis</name>
    <dbReference type="NCBI Taxonomy" id="48464"/>
    <lineage>
        <taxon>Bacteria</taxon>
        <taxon>Pseudomonadati</taxon>
        <taxon>Verrucomicrobiota</taxon>
        <taxon>Verrucomicrobiia</taxon>
        <taxon>Verrucomicrobiales</taxon>
        <taxon>Verrucomicrobiaceae</taxon>
        <taxon>Prosthecobacter</taxon>
    </lineage>
</organism>
<dbReference type="Proteomes" id="UP000295662">
    <property type="component" value="Unassembled WGS sequence"/>
</dbReference>
<dbReference type="AlphaFoldDB" id="A0A4V3FDX5"/>
<proteinExistence type="predicted"/>
<evidence type="ECO:0000313" key="2">
    <source>
        <dbReference type="Proteomes" id="UP000295662"/>
    </source>
</evidence>